<dbReference type="Gene3D" id="3.30.930.10">
    <property type="entry name" value="Bira Bifunctional Protein, Domain 2"/>
    <property type="match status" value="1"/>
</dbReference>
<proteinExistence type="inferred from homology"/>
<dbReference type="GO" id="GO:0000049">
    <property type="term" value="F:tRNA binding"/>
    <property type="evidence" value="ECO:0007669"/>
    <property type="project" value="InterPro"/>
</dbReference>
<keyword evidence="6" id="KW-0479">Metal-binding</keyword>
<dbReference type="PANTHER" id="PTHR11538:SF40">
    <property type="entry name" value="PHENYLALANINE--TRNA LIGASE ALPHA SUBUNIT"/>
    <property type="match status" value="1"/>
</dbReference>
<sequence length="293" mass="33785">ILKTGSWKSKQFKKYNIQDPVPELFAGKRQPYLAFLQQIRRKLTESGFQEMESPLLTQEFYNFDVLFQPQNHPARQWSDTYQLKQPKHGKLPEARVVKKVKEAHEFGGGTGSKGWRYEWNEEIAKKIMPASHCTAHSARQLLKGITVPGKYFSISRVYRPDVIDAKHLVEFNQMEGFIVDESFTFKHLLGMLKQFAIEIGGCEKVKFYPVYFPFTEPSVQISAFHKEMGWMELCGAGIFRPEMMEALGYPNLPALAWGFGIDRLAMLKLGVKDIRYLFSDDLKYLRNAAIVGE</sequence>
<dbReference type="InterPro" id="IPR004529">
    <property type="entry name" value="Phe-tRNA-synth_IIc_asu"/>
</dbReference>
<dbReference type="GO" id="GO:0004826">
    <property type="term" value="F:phenylalanine-tRNA ligase activity"/>
    <property type="evidence" value="ECO:0007669"/>
    <property type="project" value="UniProtKB-EC"/>
</dbReference>
<dbReference type="NCBIfam" id="TIGR00468">
    <property type="entry name" value="pheS"/>
    <property type="match status" value="1"/>
</dbReference>
<dbReference type="AlphaFoldDB" id="A0A7J4KUN0"/>
<evidence type="ECO:0000313" key="13">
    <source>
        <dbReference type="EMBL" id="HIH32960.1"/>
    </source>
</evidence>
<dbReference type="FunFam" id="3.30.930.10:FF:000095">
    <property type="entry name" value="Phenylalanine--tRNA ligase alpha subunit"/>
    <property type="match status" value="1"/>
</dbReference>
<dbReference type="EC" id="6.1.1.20" evidence="3"/>
<dbReference type="EMBL" id="DUFJ01000046">
    <property type="protein sequence ID" value="HIH32960.1"/>
    <property type="molecule type" value="Genomic_DNA"/>
</dbReference>
<feature type="domain" description="Aminoacyl-transfer RNA synthetases class-II family profile" evidence="12">
    <location>
        <begin position="35"/>
        <end position="279"/>
    </location>
</feature>
<dbReference type="InterPro" id="IPR006195">
    <property type="entry name" value="aa-tRNA-synth_II"/>
</dbReference>
<evidence type="ECO:0000256" key="7">
    <source>
        <dbReference type="ARBA" id="ARBA00022741"/>
    </source>
</evidence>
<evidence type="ECO:0000256" key="11">
    <source>
        <dbReference type="ARBA" id="ARBA00023146"/>
    </source>
</evidence>
<keyword evidence="7" id="KW-0547">Nucleotide-binding</keyword>
<comment type="caution">
    <text evidence="13">The sequence shown here is derived from an EMBL/GenBank/DDBJ whole genome shotgun (WGS) entry which is preliminary data.</text>
</comment>
<evidence type="ECO:0000256" key="1">
    <source>
        <dbReference type="ARBA" id="ARBA00004496"/>
    </source>
</evidence>
<evidence type="ECO:0000256" key="3">
    <source>
        <dbReference type="ARBA" id="ARBA00012814"/>
    </source>
</evidence>
<keyword evidence="8" id="KW-0067">ATP-binding</keyword>
<keyword evidence="11" id="KW-0030">Aminoacyl-tRNA synthetase</keyword>
<dbReference type="GO" id="GO:0046872">
    <property type="term" value="F:metal ion binding"/>
    <property type="evidence" value="ECO:0007669"/>
    <property type="project" value="UniProtKB-KW"/>
</dbReference>
<dbReference type="SUPFAM" id="SSF55681">
    <property type="entry name" value="Class II aaRS and biotin synthetases"/>
    <property type="match status" value="1"/>
</dbReference>
<dbReference type="GO" id="GO:0006432">
    <property type="term" value="P:phenylalanyl-tRNA aminoacylation"/>
    <property type="evidence" value="ECO:0007669"/>
    <property type="project" value="InterPro"/>
</dbReference>
<gene>
    <name evidence="13" type="ORF">HA227_01780</name>
</gene>
<dbReference type="InterPro" id="IPR002319">
    <property type="entry name" value="Phenylalanyl-tRNA_Synthase"/>
</dbReference>
<evidence type="ECO:0000256" key="2">
    <source>
        <dbReference type="ARBA" id="ARBA00006703"/>
    </source>
</evidence>
<keyword evidence="5 13" id="KW-0436">Ligase</keyword>
<keyword evidence="4" id="KW-0963">Cytoplasm</keyword>
<dbReference type="PANTHER" id="PTHR11538">
    <property type="entry name" value="PHENYLALANYL-TRNA SYNTHETASE"/>
    <property type="match status" value="1"/>
</dbReference>
<evidence type="ECO:0000256" key="5">
    <source>
        <dbReference type="ARBA" id="ARBA00022598"/>
    </source>
</evidence>
<reference evidence="14" key="1">
    <citation type="journal article" date="2020" name="bioRxiv">
        <title>A rank-normalized archaeal taxonomy based on genome phylogeny resolves widespread incomplete and uneven classifications.</title>
        <authorList>
            <person name="Rinke C."/>
            <person name="Chuvochina M."/>
            <person name="Mussig A.J."/>
            <person name="Chaumeil P.-A."/>
            <person name="Waite D.W."/>
            <person name="Whitman W.B."/>
            <person name="Parks D.H."/>
            <person name="Hugenholtz P."/>
        </authorList>
    </citation>
    <scope>NUCLEOTIDE SEQUENCE [LARGE SCALE GENOMIC DNA]</scope>
</reference>
<dbReference type="PROSITE" id="PS50862">
    <property type="entry name" value="AA_TRNA_LIGASE_II"/>
    <property type="match status" value="1"/>
</dbReference>
<protein>
    <recommendedName>
        <fullName evidence="3">phenylalanine--tRNA ligase</fullName>
        <ecNumber evidence="3">6.1.1.20</ecNumber>
    </recommendedName>
</protein>
<accession>A0A7J4KUN0</accession>
<keyword evidence="9" id="KW-0460">Magnesium</keyword>
<evidence type="ECO:0000313" key="14">
    <source>
        <dbReference type="Proteomes" id="UP000527315"/>
    </source>
</evidence>
<comment type="subcellular location">
    <subcellularLocation>
        <location evidence="1">Cytoplasm</location>
    </subcellularLocation>
</comment>
<dbReference type="GO" id="GO:0005524">
    <property type="term" value="F:ATP binding"/>
    <property type="evidence" value="ECO:0007669"/>
    <property type="project" value="UniProtKB-KW"/>
</dbReference>
<organism evidence="13 14">
    <name type="scientific">Candidatus Iainarchaeum sp</name>
    <dbReference type="NCBI Taxonomy" id="3101447"/>
    <lineage>
        <taxon>Archaea</taxon>
        <taxon>Candidatus Iainarchaeota</taxon>
        <taxon>Candidatus Iainarchaeia</taxon>
        <taxon>Candidatus Iainarchaeales</taxon>
        <taxon>Candidatus Iainarchaeaceae</taxon>
        <taxon>Candidatus Iainarchaeum</taxon>
    </lineage>
</organism>
<comment type="similarity">
    <text evidence="2">Belongs to the class-II aminoacyl-tRNA synthetase family. Phe-tRNA synthetase alpha subunit type 2 subfamily.</text>
</comment>
<dbReference type="Proteomes" id="UP000527315">
    <property type="component" value="Unassembled WGS sequence"/>
</dbReference>
<name>A0A7J4KUN0_9ARCH</name>
<keyword evidence="10" id="KW-0648">Protein biosynthesis</keyword>
<dbReference type="InterPro" id="IPR045864">
    <property type="entry name" value="aa-tRNA-synth_II/BPL/LPL"/>
</dbReference>
<dbReference type="Pfam" id="PF01409">
    <property type="entry name" value="tRNA-synt_2d"/>
    <property type="match status" value="1"/>
</dbReference>
<dbReference type="NCBIfam" id="NF003210">
    <property type="entry name" value="PRK04172.1"/>
    <property type="match status" value="1"/>
</dbReference>
<evidence type="ECO:0000256" key="4">
    <source>
        <dbReference type="ARBA" id="ARBA00022490"/>
    </source>
</evidence>
<feature type="non-terminal residue" evidence="13">
    <location>
        <position position="1"/>
    </location>
</feature>
<dbReference type="GO" id="GO:0005737">
    <property type="term" value="C:cytoplasm"/>
    <property type="evidence" value="ECO:0007669"/>
    <property type="project" value="UniProtKB-SubCell"/>
</dbReference>
<dbReference type="CDD" id="cd00496">
    <property type="entry name" value="PheRS_alpha_core"/>
    <property type="match status" value="1"/>
</dbReference>
<evidence type="ECO:0000256" key="9">
    <source>
        <dbReference type="ARBA" id="ARBA00022842"/>
    </source>
</evidence>
<evidence type="ECO:0000256" key="10">
    <source>
        <dbReference type="ARBA" id="ARBA00022917"/>
    </source>
</evidence>
<evidence type="ECO:0000259" key="12">
    <source>
        <dbReference type="PROSITE" id="PS50862"/>
    </source>
</evidence>
<evidence type="ECO:0000256" key="6">
    <source>
        <dbReference type="ARBA" id="ARBA00022723"/>
    </source>
</evidence>
<evidence type="ECO:0000256" key="8">
    <source>
        <dbReference type="ARBA" id="ARBA00022840"/>
    </source>
</evidence>